<dbReference type="SUPFAM" id="SSF57889">
    <property type="entry name" value="Cysteine-rich domain"/>
    <property type="match status" value="3"/>
</dbReference>
<dbReference type="InterPro" id="IPR053192">
    <property type="entry name" value="Vacuole_Formation_Reg"/>
</dbReference>
<evidence type="ECO:0000256" key="1">
    <source>
        <dbReference type="ARBA" id="ARBA00022723"/>
    </source>
</evidence>
<keyword evidence="1" id="KW-0479">Metal-binding</keyword>
<name>A0ABC8JZT9_ERUVS</name>
<keyword evidence="7" id="KW-1185">Reference proteome</keyword>
<keyword evidence="2" id="KW-0677">Repeat</keyword>
<accession>A0ABC8JZT9</accession>
<keyword evidence="3" id="KW-0863">Zinc-finger</keyword>
<dbReference type="InterPro" id="IPR004146">
    <property type="entry name" value="DC1"/>
</dbReference>
<dbReference type="Pfam" id="PF03107">
    <property type="entry name" value="C1_2"/>
    <property type="match status" value="4"/>
</dbReference>
<evidence type="ECO:0000313" key="6">
    <source>
        <dbReference type="EMBL" id="CAH8345541.1"/>
    </source>
</evidence>
<sequence>MYTCVPCDFFVHRNCIFLPKNIKITRHLHLLYLIFITGGKYCKICRESISENYKVYTCRETSCDYVAHAFCATRSEVWDKQVPGIVFMPQLDDDDHVEIDGIAIDHFSHNHKLTRLHHGDDAAQEKMSGGQVCQSCILPVDMGSFLYCKQCGFSLHDTCGRLPLRIEHMLHRHPLILEGITRKIKEGVFTCSVCNQDSCGFMYRCYREDCEFYMDVKCASFVEPFNHTAHQHPLSLEQQFDNGSSSNPYKKCMGCGGSLSSTVIALCSDPYCYFSLDLRCATLPGRLLKCSYDSHPLTLSLATPSSSLWCEMCEEKMTKTNLLIYMCDACCTTVHVECLLGKHPYMKPGRKIEMNGVEVDIVSNKGSAADRRSCHKCRSLCQDELVFIKRYTGSCFCSTKCLRSFIENRPLFPSHDAVERFRKAYENYFRDSI</sequence>
<evidence type="ECO:0000313" key="7">
    <source>
        <dbReference type="Proteomes" id="UP001642260"/>
    </source>
</evidence>
<evidence type="ECO:0000256" key="4">
    <source>
        <dbReference type="ARBA" id="ARBA00022833"/>
    </source>
</evidence>
<organism evidence="6 7">
    <name type="scientific">Eruca vesicaria subsp. sativa</name>
    <name type="common">Garden rocket</name>
    <name type="synonym">Eruca sativa</name>
    <dbReference type="NCBI Taxonomy" id="29727"/>
    <lineage>
        <taxon>Eukaryota</taxon>
        <taxon>Viridiplantae</taxon>
        <taxon>Streptophyta</taxon>
        <taxon>Embryophyta</taxon>
        <taxon>Tracheophyta</taxon>
        <taxon>Spermatophyta</taxon>
        <taxon>Magnoliopsida</taxon>
        <taxon>eudicotyledons</taxon>
        <taxon>Gunneridae</taxon>
        <taxon>Pentapetalae</taxon>
        <taxon>rosids</taxon>
        <taxon>malvids</taxon>
        <taxon>Brassicales</taxon>
        <taxon>Brassicaceae</taxon>
        <taxon>Brassiceae</taxon>
        <taxon>Eruca</taxon>
    </lineage>
</organism>
<dbReference type="PANTHER" id="PTHR32410:SF160">
    <property type="entry name" value="CYSTEINE_HISTIDINE-RICH C1 DOMAIN FAMILY PROTEIN"/>
    <property type="match status" value="1"/>
</dbReference>
<dbReference type="InterPro" id="IPR046349">
    <property type="entry name" value="C1-like_sf"/>
</dbReference>
<gene>
    <name evidence="6" type="ORF">ERUC_LOCUS16652</name>
</gene>
<dbReference type="Pfam" id="PF22926">
    <property type="entry name" value="C1-like_CT"/>
    <property type="match status" value="1"/>
</dbReference>
<evidence type="ECO:0000256" key="3">
    <source>
        <dbReference type="ARBA" id="ARBA00022771"/>
    </source>
</evidence>
<keyword evidence="4" id="KW-0862">Zinc</keyword>
<evidence type="ECO:0000259" key="5">
    <source>
        <dbReference type="SMART" id="SM00249"/>
    </source>
</evidence>
<dbReference type="AlphaFoldDB" id="A0ABC8JZT9"/>
<feature type="domain" description="Zinc finger PHD-type" evidence="5">
    <location>
        <begin position="309"/>
        <end position="378"/>
    </location>
</feature>
<dbReference type="SMART" id="SM00249">
    <property type="entry name" value="PHD"/>
    <property type="match status" value="2"/>
</dbReference>
<dbReference type="PANTHER" id="PTHR32410">
    <property type="entry name" value="CYSTEINE/HISTIDINE-RICH C1 DOMAIN FAMILY PROTEIN"/>
    <property type="match status" value="1"/>
</dbReference>
<dbReference type="EMBL" id="CAKOAT010152932">
    <property type="protein sequence ID" value="CAH8345541.1"/>
    <property type="molecule type" value="Genomic_DNA"/>
</dbReference>
<comment type="caution">
    <text evidence="6">The sequence shown here is derived from an EMBL/GenBank/DDBJ whole genome shotgun (WGS) entry which is preliminary data.</text>
</comment>
<feature type="domain" description="Zinc finger PHD-type" evidence="5">
    <location>
        <begin position="132"/>
        <end position="195"/>
    </location>
</feature>
<reference evidence="6 7" key="1">
    <citation type="submission" date="2022-03" db="EMBL/GenBank/DDBJ databases">
        <authorList>
            <person name="Macdonald S."/>
            <person name="Ahmed S."/>
            <person name="Newling K."/>
        </authorList>
    </citation>
    <scope>NUCLEOTIDE SEQUENCE [LARGE SCALE GENOMIC DNA]</scope>
</reference>
<dbReference type="InterPro" id="IPR054483">
    <property type="entry name" value="DC1-like_CT"/>
</dbReference>
<dbReference type="Proteomes" id="UP001642260">
    <property type="component" value="Unassembled WGS sequence"/>
</dbReference>
<dbReference type="InterPro" id="IPR001965">
    <property type="entry name" value="Znf_PHD"/>
</dbReference>
<proteinExistence type="predicted"/>
<protein>
    <recommendedName>
        <fullName evidence="5">Zinc finger PHD-type domain-containing protein</fullName>
    </recommendedName>
</protein>
<evidence type="ECO:0000256" key="2">
    <source>
        <dbReference type="ARBA" id="ARBA00022737"/>
    </source>
</evidence>
<dbReference type="GO" id="GO:0008270">
    <property type="term" value="F:zinc ion binding"/>
    <property type="evidence" value="ECO:0007669"/>
    <property type="project" value="UniProtKB-KW"/>
</dbReference>